<comment type="caution">
    <text evidence="3">The sequence shown here is derived from an EMBL/GenBank/DDBJ whole genome shotgun (WGS) entry which is preliminary data.</text>
</comment>
<keyword evidence="1" id="KW-0472">Membrane</keyword>
<dbReference type="InterPro" id="IPR011600">
    <property type="entry name" value="Pept_C14_caspase"/>
</dbReference>
<gene>
    <name evidence="3" type="ORF">FEN17_09970</name>
</gene>
<keyword evidence="4" id="KW-1185">Reference proteome</keyword>
<dbReference type="EMBL" id="VCEJ01000002">
    <property type="protein sequence ID" value="TLV03892.1"/>
    <property type="molecule type" value="Genomic_DNA"/>
</dbReference>
<organism evidence="3 4">
    <name type="scientific">Dyadobacter luticola</name>
    <dbReference type="NCBI Taxonomy" id="1979387"/>
    <lineage>
        <taxon>Bacteria</taxon>
        <taxon>Pseudomonadati</taxon>
        <taxon>Bacteroidota</taxon>
        <taxon>Cytophagia</taxon>
        <taxon>Cytophagales</taxon>
        <taxon>Spirosomataceae</taxon>
        <taxon>Dyadobacter</taxon>
    </lineage>
</organism>
<accession>A0A5R9L5P2</accession>
<protein>
    <submittedName>
        <fullName evidence="3">Caspase family protein</fullName>
    </submittedName>
</protein>
<dbReference type="AlphaFoldDB" id="A0A5R9L5P2"/>
<name>A0A5R9L5P2_9BACT</name>
<dbReference type="GO" id="GO:0004197">
    <property type="term" value="F:cysteine-type endopeptidase activity"/>
    <property type="evidence" value="ECO:0007669"/>
    <property type="project" value="InterPro"/>
</dbReference>
<evidence type="ECO:0000313" key="4">
    <source>
        <dbReference type="Proteomes" id="UP000306402"/>
    </source>
</evidence>
<reference evidence="3 4" key="1">
    <citation type="submission" date="2019-05" db="EMBL/GenBank/DDBJ databases">
        <authorList>
            <person name="Qu J.-H."/>
        </authorList>
    </citation>
    <scope>NUCLEOTIDE SEQUENCE [LARGE SCALE GENOMIC DNA]</scope>
    <source>
        <strain evidence="3 4">T17</strain>
    </source>
</reference>
<proteinExistence type="predicted"/>
<dbReference type="OrthoDB" id="976354at2"/>
<dbReference type="GO" id="GO:0006508">
    <property type="term" value="P:proteolysis"/>
    <property type="evidence" value="ECO:0007669"/>
    <property type="project" value="InterPro"/>
</dbReference>
<evidence type="ECO:0000313" key="3">
    <source>
        <dbReference type="EMBL" id="TLV03892.1"/>
    </source>
</evidence>
<sequence>MNEKSGCRYFRQFCLRYFAAGFFVFLVLGFGLKAFGQSYFYFENKITPPGKSPLTYYTFLTLANNGSGIARVRYVDPASGEKRLLEVGLLDSTDISQGIQNPDHYLIPDGEPLPILATTIDGFHAPRILFKKEKAGENLYYLPINIEYHLPDGTWISSEMLVNQQKSATGLRDETDLVRVFYNESDDIFNDILYQTGNTGQRGSLPRRKEKLYLISVANTVDKVIGETTKIDLDKVTGTFTKLAADMNMEIQVYKISGPSLSIKAVESALAGIRPTAIDIVVFYYSGHGFRYTDDKSLYPRMSLRLNKDADLGKNNLGLESVSKMLLKKKARVTLCVSDCCNSDVGVTAPLGPDPLVVKDPPGYQPQINAYLVAQLFFPEKPVSILIGSADKYQVAVGNPDLGGYFTHSFTSEMRNVLYGSGSNVTWLSLLANTRAKATRLSLSAPCKGDGPCVNNRRLQSARFEVSK</sequence>
<dbReference type="Gene3D" id="3.40.50.1460">
    <property type="match status" value="1"/>
</dbReference>
<dbReference type="RefSeq" id="WP_138365101.1">
    <property type="nucleotide sequence ID" value="NZ_VCEJ01000002.1"/>
</dbReference>
<dbReference type="Proteomes" id="UP000306402">
    <property type="component" value="Unassembled WGS sequence"/>
</dbReference>
<feature type="domain" description="Peptidase C14 caspase" evidence="2">
    <location>
        <begin position="229"/>
        <end position="435"/>
    </location>
</feature>
<dbReference type="Pfam" id="PF00656">
    <property type="entry name" value="Peptidase_C14"/>
    <property type="match status" value="1"/>
</dbReference>
<keyword evidence="1" id="KW-0812">Transmembrane</keyword>
<keyword evidence="1" id="KW-1133">Transmembrane helix</keyword>
<feature type="transmembrane region" description="Helical" evidence="1">
    <location>
        <begin position="20"/>
        <end position="42"/>
    </location>
</feature>
<evidence type="ECO:0000259" key="2">
    <source>
        <dbReference type="Pfam" id="PF00656"/>
    </source>
</evidence>
<evidence type="ECO:0000256" key="1">
    <source>
        <dbReference type="SAM" id="Phobius"/>
    </source>
</evidence>